<dbReference type="InterPro" id="IPR005331">
    <property type="entry name" value="Sulfotransferase"/>
</dbReference>
<keyword evidence="4" id="KW-0812">Transmembrane</keyword>
<dbReference type="GO" id="GO:0000139">
    <property type="term" value="C:Golgi membrane"/>
    <property type="evidence" value="ECO:0007669"/>
    <property type="project" value="UniProtKB-SubCell"/>
</dbReference>
<proteinExistence type="inferred from homology"/>
<evidence type="ECO:0000313" key="11">
    <source>
        <dbReference type="Proteomes" id="UP000593567"/>
    </source>
</evidence>
<comment type="similarity">
    <text evidence="2 9">Belongs to the sulfotransferase 2 family.</text>
</comment>
<keyword evidence="9" id="KW-0119">Carbohydrate metabolism</keyword>
<dbReference type="PANTHER" id="PTHR12137">
    <property type="entry name" value="CARBOHYDRATE SULFOTRANSFERASE"/>
    <property type="match status" value="1"/>
</dbReference>
<dbReference type="PANTHER" id="PTHR12137:SF54">
    <property type="entry name" value="CARBOHYDRATE SULFOTRANSFERASE"/>
    <property type="match status" value="1"/>
</dbReference>
<evidence type="ECO:0000256" key="8">
    <source>
        <dbReference type="ARBA" id="ARBA00023180"/>
    </source>
</evidence>
<evidence type="ECO:0000256" key="1">
    <source>
        <dbReference type="ARBA" id="ARBA00004323"/>
    </source>
</evidence>
<evidence type="ECO:0000256" key="9">
    <source>
        <dbReference type="RuleBase" id="RU364020"/>
    </source>
</evidence>
<keyword evidence="11" id="KW-1185">Reference proteome</keyword>
<accession>A0A7J7JYH2</accession>
<dbReference type="GO" id="GO:0008146">
    <property type="term" value="F:sulfotransferase activity"/>
    <property type="evidence" value="ECO:0007669"/>
    <property type="project" value="InterPro"/>
</dbReference>
<dbReference type="Pfam" id="PF03567">
    <property type="entry name" value="Sulfotransfer_2"/>
    <property type="match status" value="1"/>
</dbReference>
<keyword evidence="3 9" id="KW-0808">Transferase</keyword>
<evidence type="ECO:0000313" key="10">
    <source>
        <dbReference type="EMBL" id="KAF6030378.1"/>
    </source>
</evidence>
<gene>
    <name evidence="10" type="ORF">EB796_011363</name>
</gene>
<evidence type="ECO:0000256" key="6">
    <source>
        <dbReference type="ARBA" id="ARBA00023034"/>
    </source>
</evidence>
<evidence type="ECO:0000256" key="7">
    <source>
        <dbReference type="ARBA" id="ARBA00023136"/>
    </source>
</evidence>
<reference evidence="10" key="1">
    <citation type="submission" date="2020-06" db="EMBL/GenBank/DDBJ databases">
        <title>Draft genome of Bugula neritina, a colonial animal packing powerful symbionts and potential medicines.</title>
        <authorList>
            <person name="Rayko M."/>
        </authorList>
    </citation>
    <scope>NUCLEOTIDE SEQUENCE [LARGE SCALE GENOMIC DNA]</scope>
    <source>
        <strain evidence="10">Kwan_BN1</strain>
    </source>
</reference>
<keyword evidence="7" id="KW-0472">Membrane</keyword>
<dbReference type="AlphaFoldDB" id="A0A7J7JYH2"/>
<organism evidence="10 11">
    <name type="scientific">Bugula neritina</name>
    <name type="common">Brown bryozoan</name>
    <name type="synonym">Sertularia neritina</name>
    <dbReference type="NCBI Taxonomy" id="10212"/>
    <lineage>
        <taxon>Eukaryota</taxon>
        <taxon>Metazoa</taxon>
        <taxon>Spiralia</taxon>
        <taxon>Lophotrochozoa</taxon>
        <taxon>Bryozoa</taxon>
        <taxon>Gymnolaemata</taxon>
        <taxon>Cheilostomatida</taxon>
        <taxon>Flustrina</taxon>
        <taxon>Buguloidea</taxon>
        <taxon>Bugulidae</taxon>
        <taxon>Bugula</taxon>
    </lineage>
</organism>
<comment type="caution">
    <text evidence="10">The sequence shown here is derived from an EMBL/GenBank/DDBJ whole genome shotgun (WGS) entry which is preliminary data.</text>
</comment>
<keyword evidence="6 9" id="KW-0333">Golgi apparatus</keyword>
<comment type="subcellular location">
    <subcellularLocation>
        <location evidence="1 9">Golgi apparatus membrane</location>
        <topology evidence="1 9">Single-pass type II membrane protein</topology>
    </subcellularLocation>
</comment>
<keyword evidence="8 9" id="KW-0325">Glycoprotein</keyword>
<evidence type="ECO:0000256" key="5">
    <source>
        <dbReference type="ARBA" id="ARBA00022989"/>
    </source>
</evidence>
<protein>
    <recommendedName>
        <fullName evidence="9">Carbohydrate sulfotransferase</fullName>
        <ecNumber evidence="9">2.8.2.-</ecNumber>
    </recommendedName>
</protein>
<dbReference type="GO" id="GO:0016051">
    <property type="term" value="P:carbohydrate biosynthetic process"/>
    <property type="evidence" value="ECO:0007669"/>
    <property type="project" value="InterPro"/>
</dbReference>
<dbReference type="InterPro" id="IPR018011">
    <property type="entry name" value="Carb_sulfotrans_8-10"/>
</dbReference>
<keyword evidence="9" id="KW-0735">Signal-anchor</keyword>
<keyword evidence="5" id="KW-1133">Transmembrane helix</keyword>
<dbReference type="Proteomes" id="UP000593567">
    <property type="component" value="Unassembled WGS sequence"/>
</dbReference>
<dbReference type="EMBL" id="VXIV02001713">
    <property type="protein sequence ID" value="KAF6030378.1"/>
    <property type="molecule type" value="Genomic_DNA"/>
</dbReference>
<name>A0A7J7JYH2_BUGNE</name>
<dbReference type="OrthoDB" id="6380564at2759"/>
<dbReference type="EC" id="2.8.2.-" evidence="9"/>
<evidence type="ECO:0000256" key="4">
    <source>
        <dbReference type="ARBA" id="ARBA00022692"/>
    </source>
</evidence>
<evidence type="ECO:0000256" key="2">
    <source>
        <dbReference type="ARBA" id="ARBA00006339"/>
    </source>
</evidence>
<evidence type="ECO:0000256" key="3">
    <source>
        <dbReference type="ARBA" id="ARBA00022679"/>
    </source>
</evidence>
<sequence>MTSTYSMTNKKHWVPDWALNDNIAEVLENRRKGIMKRCKELSPYQNPWYNRPHSLNIRSGSLSLCTTAKGGSTFWKTVLRLNMDSKTLSPWSKFKLSQAKTRFVVTRNPWHRLVSAWNDKIMNTYGNEWTRKMCRNRLWKKFITFSEFIEHCVIASWKHGRRYNTHWLPVIDRCHICRPKSHIDVFIAAENMKKEGKYLLHEYGGVSDPDWLMTRARNSSIRPAEKKRDTKTYQQHYLDVSREHINILKEMYKYEIFLFDYPETPFVDFENS</sequence>